<dbReference type="AlphaFoldDB" id="A0A177AZW1"/>
<reference evidence="2 3" key="1">
    <citation type="submission" date="2016-04" db="EMBL/GenBank/DDBJ databases">
        <title>The genome of Intoshia linei affirms orthonectids as highly simplified spiralians.</title>
        <authorList>
            <person name="Mikhailov K.V."/>
            <person name="Slusarev G.S."/>
            <person name="Nikitin M.A."/>
            <person name="Logacheva M.D."/>
            <person name="Penin A."/>
            <person name="Aleoshin V."/>
            <person name="Panchin Y.V."/>
        </authorList>
    </citation>
    <scope>NUCLEOTIDE SEQUENCE [LARGE SCALE GENOMIC DNA]</scope>
    <source>
        <strain evidence="2">Intl2013</strain>
        <tissue evidence="2">Whole animal</tissue>
    </source>
</reference>
<dbReference type="Gene3D" id="2.60.120.1040">
    <property type="entry name" value="ZPR1, A/B domain"/>
    <property type="match status" value="1"/>
</dbReference>
<name>A0A177AZW1_9BILA</name>
<dbReference type="OrthoDB" id="308464at2759"/>
<evidence type="ECO:0000313" key="3">
    <source>
        <dbReference type="Proteomes" id="UP000078046"/>
    </source>
</evidence>
<feature type="domain" description="ZPR1 jelly-roll" evidence="1">
    <location>
        <begin position="2"/>
        <end position="61"/>
    </location>
</feature>
<evidence type="ECO:0000259" key="1">
    <source>
        <dbReference type="Pfam" id="PF22794"/>
    </source>
</evidence>
<dbReference type="Pfam" id="PF22794">
    <property type="entry name" value="jr-ZPR1"/>
    <property type="match status" value="1"/>
</dbReference>
<proteinExistence type="predicted"/>
<keyword evidence="3" id="KW-1185">Reference proteome</keyword>
<dbReference type="Proteomes" id="UP000078046">
    <property type="component" value="Unassembled WGS sequence"/>
</dbReference>
<evidence type="ECO:0000313" key="2">
    <source>
        <dbReference type="EMBL" id="OAF67558.1"/>
    </source>
</evidence>
<accession>A0A177AZW1</accession>
<sequence>MRKVLSGLRDVVENNIFNLTLILNDPTGNSYIQFLDETGHDENLSIELYDRTDEENETFGLNHNPDESN</sequence>
<protein>
    <recommendedName>
        <fullName evidence="1">ZPR1 jelly-roll domain-containing protein</fullName>
    </recommendedName>
</protein>
<dbReference type="InterPro" id="IPR042451">
    <property type="entry name" value="ZPR1_A/B_dom"/>
</dbReference>
<gene>
    <name evidence="2" type="ORF">A3Q56_04655</name>
</gene>
<organism evidence="2 3">
    <name type="scientific">Intoshia linei</name>
    <dbReference type="NCBI Taxonomy" id="1819745"/>
    <lineage>
        <taxon>Eukaryota</taxon>
        <taxon>Metazoa</taxon>
        <taxon>Spiralia</taxon>
        <taxon>Lophotrochozoa</taxon>
        <taxon>Mesozoa</taxon>
        <taxon>Orthonectida</taxon>
        <taxon>Rhopaluridae</taxon>
        <taxon>Intoshia</taxon>
    </lineage>
</organism>
<comment type="caution">
    <text evidence="2">The sequence shown here is derived from an EMBL/GenBank/DDBJ whole genome shotgun (WGS) entry which is preliminary data.</text>
</comment>
<dbReference type="InterPro" id="IPR056180">
    <property type="entry name" value="ZPR1_jr_dom"/>
</dbReference>
<dbReference type="EMBL" id="LWCA01000631">
    <property type="protein sequence ID" value="OAF67558.1"/>
    <property type="molecule type" value="Genomic_DNA"/>
</dbReference>